<dbReference type="Proteomes" id="UP000433788">
    <property type="component" value="Unassembled WGS sequence"/>
</dbReference>
<dbReference type="RefSeq" id="WP_153718789.1">
    <property type="nucleotide sequence ID" value="NZ_WJPP01000002.1"/>
</dbReference>
<accession>A0A6N7QYF6</accession>
<keyword evidence="2" id="KW-0472">Membrane</keyword>
<reference evidence="3 4" key="1">
    <citation type="submission" date="2019-11" db="EMBL/GenBank/DDBJ databases">
        <authorList>
            <person name="Zhang X.Y."/>
        </authorList>
    </citation>
    <scope>NUCLEOTIDE SEQUENCE [LARGE SCALE GENOMIC DNA]</scope>
    <source>
        <strain evidence="3 4">C176</strain>
    </source>
</reference>
<keyword evidence="4" id="KW-1185">Reference proteome</keyword>
<gene>
    <name evidence="3" type="ORF">GH984_03260</name>
</gene>
<dbReference type="EMBL" id="WJPP01000002">
    <property type="protein sequence ID" value="MRH77714.1"/>
    <property type="molecule type" value="Genomic_DNA"/>
</dbReference>
<sequence>MKAAIVKFLYKNKDVDAKDIVSVTSKRSFSKETGKIVGAAPNEISRLQVDGKGEVQKSEEDSASSSNNVGDASWQKKPLILGLSLCLIVAITLIIGEYLEDSSFTFKNQERRYSSEWDSYPVDFRRLREDAQNNDGYIIKGTNFEIANRYGYRDYVQEKADGTRWAMVRSLSNQFSISSWTVDCDEKWFKIGHIGGEQEDLQKPEIGTQGFAVAATICKIPFTPHY</sequence>
<evidence type="ECO:0000313" key="3">
    <source>
        <dbReference type="EMBL" id="MRH77714.1"/>
    </source>
</evidence>
<evidence type="ECO:0000256" key="1">
    <source>
        <dbReference type="SAM" id="MobiDB-lite"/>
    </source>
</evidence>
<evidence type="ECO:0000256" key="2">
    <source>
        <dbReference type="SAM" id="Phobius"/>
    </source>
</evidence>
<dbReference type="AlphaFoldDB" id="A0A6N7QYF6"/>
<keyword evidence="2" id="KW-1133">Transmembrane helix</keyword>
<feature type="compositionally biased region" description="Basic and acidic residues" evidence="1">
    <location>
        <begin position="49"/>
        <end position="60"/>
    </location>
</feature>
<proteinExistence type="predicted"/>
<protein>
    <submittedName>
        <fullName evidence="3">Uncharacterized protein</fullName>
    </submittedName>
</protein>
<name>A0A6N7QYF6_9GAMM</name>
<organism evidence="3 4">
    <name type="scientific">Spiribacter salilacus</name>
    <dbReference type="NCBI Taxonomy" id="2664894"/>
    <lineage>
        <taxon>Bacteria</taxon>
        <taxon>Pseudomonadati</taxon>
        <taxon>Pseudomonadota</taxon>
        <taxon>Gammaproteobacteria</taxon>
        <taxon>Chromatiales</taxon>
        <taxon>Ectothiorhodospiraceae</taxon>
        <taxon>Spiribacter</taxon>
    </lineage>
</organism>
<comment type="caution">
    <text evidence="3">The sequence shown here is derived from an EMBL/GenBank/DDBJ whole genome shotgun (WGS) entry which is preliminary data.</text>
</comment>
<keyword evidence="2" id="KW-0812">Transmembrane</keyword>
<evidence type="ECO:0000313" key="4">
    <source>
        <dbReference type="Proteomes" id="UP000433788"/>
    </source>
</evidence>
<feature type="region of interest" description="Disordered" evidence="1">
    <location>
        <begin position="49"/>
        <end position="72"/>
    </location>
</feature>
<feature type="transmembrane region" description="Helical" evidence="2">
    <location>
        <begin position="79"/>
        <end position="99"/>
    </location>
</feature>